<dbReference type="GO" id="GO:0046872">
    <property type="term" value="F:metal ion binding"/>
    <property type="evidence" value="ECO:0007669"/>
    <property type="project" value="UniProtKB-KW"/>
</dbReference>
<proteinExistence type="inferred from homology"/>
<dbReference type="GO" id="GO:0005524">
    <property type="term" value="F:ATP binding"/>
    <property type="evidence" value="ECO:0007669"/>
    <property type="project" value="UniProtKB-KW"/>
</dbReference>
<gene>
    <name evidence="6" type="ORF">HYY20_13360</name>
</gene>
<reference evidence="6" key="1">
    <citation type="submission" date="2020-07" db="EMBL/GenBank/DDBJ databases">
        <title>Huge and variable diversity of episymbiotic CPR bacteria and DPANN archaea in groundwater ecosystems.</title>
        <authorList>
            <person name="He C.Y."/>
            <person name="Keren R."/>
            <person name="Whittaker M."/>
            <person name="Farag I.F."/>
            <person name="Doudna J."/>
            <person name="Cate J.H.D."/>
            <person name="Banfield J.F."/>
        </authorList>
    </citation>
    <scope>NUCLEOTIDE SEQUENCE</scope>
    <source>
        <strain evidence="6">NC_groundwater_672_Ag_B-0.1um_62_36</strain>
    </source>
</reference>
<evidence type="ECO:0000256" key="5">
    <source>
        <dbReference type="RuleBase" id="RU361279"/>
    </source>
</evidence>
<feature type="binding site" evidence="4">
    <location>
        <position position="62"/>
    </location>
    <ligand>
        <name>substrate</name>
    </ligand>
</feature>
<dbReference type="InterPro" id="IPR024185">
    <property type="entry name" value="FTHF_cligase-like_sf"/>
</dbReference>
<name>A0A932FXZ7_UNCTE</name>
<evidence type="ECO:0000313" key="6">
    <source>
        <dbReference type="EMBL" id="MBI2877857.1"/>
    </source>
</evidence>
<evidence type="ECO:0000313" key="7">
    <source>
        <dbReference type="Proteomes" id="UP000769766"/>
    </source>
</evidence>
<dbReference type="EC" id="6.3.3.2" evidence="5"/>
<dbReference type="AlphaFoldDB" id="A0A932FXZ7"/>
<keyword evidence="3 4" id="KW-0067">ATP-binding</keyword>
<keyword evidence="2 4" id="KW-0547">Nucleotide-binding</keyword>
<sequence length="199" mass="22946">MYTTDSIAQRKAEIRRKILNQRLAASEEECQTRSALIHERLFAQPEFDRARIIAFYLAIDKEVRTQEMVREALRQGKRVLIPKLYREPASLLLSEVQDIDVELRRGPWGILEPQEQYLRPIPLAEVELILVPGVAFDLQGGRIGFGKGYYDRMLSRVERPVGLIGLAFEFQVLPEVPQQEHDIPVHKIITEKRVICCGL</sequence>
<dbReference type="Pfam" id="PF01812">
    <property type="entry name" value="5-FTHF_cyc-lig"/>
    <property type="match status" value="1"/>
</dbReference>
<dbReference type="SUPFAM" id="SSF100950">
    <property type="entry name" value="NagB/RpiA/CoA transferase-like"/>
    <property type="match status" value="1"/>
</dbReference>
<dbReference type="NCBIfam" id="TIGR02727">
    <property type="entry name" value="MTHFS_bact"/>
    <property type="match status" value="1"/>
</dbReference>
<evidence type="ECO:0000256" key="1">
    <source>
        <dbReference type="ARBA" id="ARBA00010638"/>
    </source>
</evidence>
<feature type="binding site" evidence="4">
    <location>
        <begin position="11"/>
        <end position="15"/>
    </location>
    <ligand>
        <name>ATP</name>
        <dbReference type="ChEBI" id="CHEBI:30616"/>
    </ligand>
</feature>
<dbReference type="GO" id="GO:0030272">
    <property type="term" value="F:5-formyltetrahydrofolate cyclo-ligase activity"/>
    <property type="evidence" value="ECO:0007669"/>
    <property type="project" value="UniProtKB-EC"/>
</dbReference>
<keyword evidence="5" id="KW-0460">Magnesium</keyword>
<dbReference type="GO" id="GO:0035999">
    <property type="term" value="P:tetrahydrofolate interconversion"/>
    <property type="evidence" value="ECO:0007669"/>
    <property type="project" value="TreeGrafter"/>
</dbReference>
<dbReference type="PANTHER" id="PTHR23407">
    <property type="entry name" value="ATPASE INHIBITOR/5-FORMYLTETRAHYDROFOLATE CYCLO-LIGASE"/>
    <property type="match status" value="1"/>
</dbReference>
<accession>A0A932FXZ7</accession>
<comment type="cofactor">
    <cofactor evidence="5">
        <name>Mg(2+)</name>
        <dbReference type="ChEBI" id="CHEBI:18420"/>
    </cofactor>
</comment>
<organism evidence="6 7">
    <name type="scientific">Tectimicrobiota bacterium</name>
    <dbReference type="NCBI Taxonomy" id="2528274"/>
    <lineage>
        <taxon>Bacteria</taxon>
        <taxon>Pseudomonadati</taxon>
        <taxon>Nitrospinota/Tectimicrobiota group</taxon>
        <taxon>Candidatus Tectimicrobiota</taxon>
    </lineage>
</organism>
<protein>
    <recommendedName>
        <fullName evidence="5">5-formyltetrahydrofolate cyclo-ligase</fullName>
        <ecNumber evidence="5">6.3.3.2</ecNumber>
    </recommendedName>
</protein>
<feature type="binding site" evidence="4">
    <location>
        <begin position="142"/>
        <end position="150"/>
    </location>
    <ligand>
        <name>ATP</name>
        <dbReference type="ChEBI" id="CHEBI:30616"/>
    </ligand>
</feature>
<evidence type="ECO:0000256" key="2">
    <source>
        <dbReference type="ARBA" id="ARBA00022741"/>
    </source>
</evidence>
<comment type="caution">
    <text evidence="6">The sequence shown here is derived from an EMBL/GenBank/DDBJ whole genome shotgun (WGS) entry which is preliminary data.</text>
</comment>
<keyword evidence="5" id="KW-0479">Metal-binding</keyword>
<dbReference type="InterPro" id="IPR037171">
    <property type="entry name" value="NagB/RpiA_transferase-like"/>
</dbReference>
<dbReference type="InterPro" id="IPR002698">
    <property type="entry name" value="FTHF_cligase"/>
</dbReference>
<dbReference type="Gene3D" id="3.40.50.10420">
    <property type="entry name" value="NagB/RpiA/CoA transferase-like"/>
    <property type="match status" value="1"/>
</dbReference>
<evidence type="ECO:0000256" key="3">
    <source>
        <dbReference type="ARBA" id="ARBA00022840"/>
    </source>
</evidence>
<comment type="similarity">
    <text evidence="1 5">Belongs to the 5-formyltetrahydrofolate cyclo-ligase family.</text>
</comment>
<dbReference type="EMBL" id="JACPRF010000408">
    <property type="protein sequence ID" value="MBI2877857.1"/>
    <property type="molecule type" value="Genomic_DNA"/>
</dbReference>
<dbReference type="Proteomes" id="UP000769766">
    <property type="component" value="Unassembled WGS sequence"/>
</dbReference>
<dbReference type="PIRSF" id="PIRSF006806">
    <property type="entry name" value="FTHF_cligase"/>
    <property type="match status" value="1"/>
</dbReference>
<evidence type="ECO:0000256" key="4">
    <source>
        <dbReference type="PIRSR" id="PIRSR006806-1"/>
    </source>
</evidence>
<keyword evidence="6" id="KW-0436">Ligase</keyword>
<feature type="binding site" evidence="4">
    <location>
        <position position="57"/>
    </location>
    <ligand>
        <name>substrate</name>
    </ligand>
</feature>
<dbReference type="PANTHER" id="PTHR23407:SF1">
    <property type="entry name" value="5-FORMYLTETRAHYDROFOLATE CYCLO-LIGASE"/>
    <property type="match status" value="1"/>
</dbReference>
<dbReference type="GO" id="GO:0009396">
    <property type="term" value="P:folic acid-containing compound biosynthetic process"/>
    <property type="evidence" value="ECO:0007669"/>
    <property type="project" value="TreeGrafter"/>
</dbReference>
<comment type="catalytic activity">
    <reaction evidence="5">
        <text>(6S)-5-formyl-5,6,7,8-tetrahydrofolate + ATP = (6R)-5,10-methenyltetrahydrofolate + ADP + phosphate</text>
        <dbReference type="Rhea" id="RHEA:10488"/>
        <dbReference type="ChEBI" id="CHEBI:30616"/>
        <dbReference type="ChEBI" id="CHEBI:43474"/>
        <dbReference type="ChEBI" id="CHEBI:57455"/>
        <dbReference type="ChEBI" id="CHEBI:57457"/>
        <dbReference type="ChEBI" id="CHEBI:456216"/>
        <dbReference type="EC" id="6.3.3.2"/>
    </reaction>
</comment>